<name>Q08615_MOUSE</name>
<keyword evidence="1" id="KW-0732">Signal</keyword>
<organism evidence="2">
    <name type="scientific">Mus musculus</name>
    <name type="common">Mouse</name>
    <dbReference type="NCBI Taxonomy" id="10090"/>
    <lineage>
        <taxon>Eukaryota</taxon>
        <taxon>Metazoa</taxon>
        <taxon>Chordata</taxon>
        <taxon>Craniata</taxon>
        <taxon>Vertebrata</taxon>
        <taxon>Euteleostomi</taxon>
        <taxon>Mammalia</taxon>
        <taxon>Eutheria</taxon>
        <taxon>Euarchontoglires</taxon>
        <taxon>Glires</taxon>
        <taxon>Rodentia</taxon>
        <taxon>Myomorpha</taxon>
        <taxon>Muroidea</taxon>
        <taxon>Muridae</taxon>
        <taxon>Murinae</taxon>
        <taxon>Mus</taxon>
        <taxon>Mus</taxon>
    </lineage>
</organism>
<proteinExistence type="predicted"/>
<reference evidence="2" key="1">
    <citation type="journal article" date="1992" name="Oncogene">
        <title>Cloning and characterization of the mouse neu promoter.</title>
        <authorList>
            <person name="White M.R."/>
            <person name="Hung M.C."/>
        </authorList>
    </citation>
    <scope>NUCLEOTIDE SEQUENCE</scope>
</reference>
<sequence length="49" mass="5016">MELAAWCRWGFLLALLSPGAAGTQGGSWLGEGSGRYAAHGGRSRGAPRA</sequence>
<feature type="signal peptide" evidence="1">
    <location>
        <begin position="1"/>
        <end position="22"/>
    </location>
</feature>
<feature type="non-terminal residue" evidence="2">
    <location>
        <position position="49"/>
    </location>
</feature>
<evidence type="ECO:0000256" key="1">
    <source>
        <dbReference type="SAM" id="SignalP"/>
    </source>
</evidence>
<gene>
    <name evidence="2" type="primary">neu</name>
</gene>
<dbReference type="EMBL" id="X66236">
    <property type="protein sequence ID" value="CAA46966.1"/>
    <property type="molecule type" value="Genomic_DNA"/>
</dbReference>
<feature type="chain" id="PRO_5004166399" evidence="1">
    <location>
        <begin position="23"/>
        <end position="49"/>
    </location>
</feature>
<dbReference type="AlphaFoldDB" id="Q08615"/>
<protein>
    <submittedName>
        <fullName evidence="2">185 kDa glycophosphoprotein</fullName>
    </submittedName>
</protein>
<accession>Q08615</accession>
<evidence type="ECO:0000313" key="2">
    <source>
        <dbReference type="EMBL" id="CAA46966.1"/>
    </source>
</evidence>
<dbReference type="PIR" id="I48681">
    <property type="entry name" value="I48681"/>
</dbReference>